<evidence type="ECO:0000313" key="4">
    <source>
        <dbReference type="Proteomes" id="UP000192257"/>
    </source>
</evidence>
<gene>
    <name evidence="3" type="ORF">TM35_002291000</name>
</gene>
<comment type="caution">
    <text evidence="3">The sequence shown here is derived from an EMBL/GenBank/DDBJ whole genome shotgun (WGS) entry which is preliminary data.</text>
</comment>
<feature type="non-terminal residue" evidence="3">
    <location>
        <position position="109"/>
    </location>
</feature>
<name>A0A1X0ND26_9TRYP</name>
<sequence length="109" mass="12077">MTTMFIQLRRVVYLLVLLQFCTCVAHGDDKVPSVPKESEVKIVEQRLKASVNKAYELLVEGNSCLSVWKDEVELCKKSTGVVKTAAEKTKGPVKKIGEGRPLSEKGDEP</sequence>
<dbReference type="EMBL" id="NBCO01000229">
    <property type="protein sequence ID" value="ORC78680.1"/>
    <property type="molecule type" value="Genomic_DNA"/>
</dbReference>
<accession>A0A1X0ND26</accession>
<reference evidence="3 4" key="1">
    <citation type="submission" date="2017-03" db="EMBL/GenBank/DDBJ databases">
        <title>An alternative strategy for trypanosome survival in the mammalian bloodstream revealed through genome and transcriptome analysis of the ubiquitous bovine parasite Trypanosoma (Megatrypanum) theileri.</title>
        <authorList>
            <person name="Kelly S."/>
            <person name="Ivens A."/>
            <person name="Mott A."/>
            <person name="O'Neill E."/>
            <person name="Emms D."/>
            <person name="Macleod O."/>
            <person name="Voorheis P."/>
            <person name="Matthews J."/>
            <person name="Matthews K."/>
            <person name="Carrington M."/>
        </authorList>
    </citation>
    <scope>NUCLEOTIDE SEQUENCE [LARGE SCALE GENOMIC DNA]</scope>
    <source>
        <strain evidence="3">Edinburgh</strain>
    </source>
</reference>
<evidence type="ECO:0000256" key="1">
    <source>
        <dbReference type="SAM" id="MobiDB-lite"/>
    </source>
</evidence>
<organism evidence="3 4">
    <name type="scientific">Trypanosoma theileri</name>
    <dbReference type="NCBI Taxonomy" id="67003"/>
    <lineage>
        <taxon>Eukaryota</taxon>
        <taxon>Discoba</taxon>
        <taxon>Euglenozoa</taxon>
        <taxon>Kinetoplastea</taxon>
        <taxon>Metakinetoplastina</taxon>
        <taxon>Trypanosomatida</taxon>
        <taxon>Trypanosomatidae</taxon>
        <taxon>Trypanosoma</taxon>
    </lineage>
</organism>
<evidence type="ECO:0000256" key="2">
    <source>
        <dbReference type="SAM" id="SignalP"/>
    </source>
</evidence>
<dbReference type="GeneID" id="39991825"/>
<proteinExistence type="predicted"/>
<feature type="region of interest" description="Disordered" evidence="1">
    <location>
        <begin position="87"/>
        <end position="109"/>
    </location>
</feature>
<dbReference type="Proteomes" id="UP000192257">
    <property type="component" value="Unassembled WGS sequence"/>
</dbReference>
<evidence type="ECO:0000313" key="3">
    <source>
        <dbReference type="EMBL" id="ORC78680.1"/>
    </source>
</evidence>
<dbReference type="RefSeq" id="XP_028876661.1">
    <property type="nucleotide sequence ID" value="XM_029032045.1"/>
</dbReference>
<dbReference type="VEuPathDB" id="TriTrypDB:TM35_002291000"/>
<feature type="signal peptide" evidence="2">
    <location>
        <begin position="1"/>
        <end position="27"/>
    </location>
</feature>
<protein>
    <submittedName>
        <fullName evidence="3">Uncharacterized protein</fullName>
    </submittedName>
</protein>
<keyword evidence="4" id="KW-1185">Reference proteome</keyword>
<dbReference type="AlphaFoldDB" id="A0A1X0ND26"/>
<feature type="chain" id="PRO_5012258934" evidence="2">
    <location>
        <begin position="28"/>
        <end position="109"/>
    </location>
</feature>
<keyword evidence="2" id="KW-0732">Signal</keyword>